<dbReference type="Pfam" id="PF13538">
    <property type="entry name" value="UvrD_C_2"/>
    <property type="match status" value="1"/>
</dbReference>
<keyword evidence="6" id="KW-0175">Coiled coil</keyword>
<evidence type="ECO:0000256" key="5">
    <source>
        <dbReference type="PROSITE-ProRule" id="PRU00560"/>
    </source>
</evidence>
<dbReference type="InterPro" id="IPR014016">
    <property type="entry name" value="UvrD-like_ATP-bd"/>
</dbReference>
<organism evidence="8 9">
    <name type="scientific">Bacillus cereus</name>
    <dbReference type="NCBI Taxonomy" id="1396"/>
    <lineage>
        <taxon>Bacteria</taxon>
        <taxon>Bacillati</taxon>
        <taxon>Bacillota</taxon>
        <taxon>Bacilli</taxon>
        <taxon>Bacillales</taxon>
        <taxon>Bacillaceae</taxon>
        <taxon>Bacillus</taxon>
        <taxon>Bacillus cereus group</taxon>
    </lineage>
</organism>
<dbReference type="EMBL" id="NUJQ01000044">
    <property type="protein sequence ID" value="PGQ05733.1"/>
    <property type="molecule type" value="Genomic_DNA"/>
</dbReference>
<dbReference type="PANTHER" id="PTHR11070:SF17">
    <property type="entry name" value="DNA HELICASE IV"/>
    <property type="match status" value="1"/>
</dbReference>
<evidence type="ECO:0000313" key="8">
    <source>
        <dbReference type="EMBL" id="PGQ05733.1"/>
    </source>
</evidence>
<dbReference type="AlphaFoldDB" id="A0A2A8U2S8"/>
<comment type="caution">
    <text evidence="8">The sequence shown here is derived from an EMBL/GenBank/DDBJ whole genome shotgun (WGS) entry which is preliminary data.</text>
</comment>
<dbReference type="GO" id="GO:0000725">
    <property type="term" value="P:recombinational repair"/>
    <property type="evidence" value="ECO:0007669"/>
    <property type="project" value="TreeGrafter"/>
</dbReference>
<evidence type="ECO:0000256" key="1">
    <source>
        <dbReference type="ARBA" id="ARBA00022741"/>
    </source>
</evidence>
<dbReference type="Gene3D" id="3.40.50.300">
    <property type="entry name" value="P-loop containing nucleotide triphosphate hydrolases"/>
    <property type="match status" value="2"/>
</dbReference>
<dbReference type="SUPFAM" id="SSF52540">
    <property type="entry name" value="P-loop containing nucleoside triphosphate hydrolases"/>
    <property type="match status" value="1"/>
</dbReference>
<sequence>MSHYKEEQQRVNVVIEKVDEELKELDSRVGSVKSEIVNIRKNFWEDVKVNIDNIKEAVETAASIRQEAEILSEREHTHRHAKNEYNLLTKIKDTPYFGRIDFKEEQEADTDEIYIGIGSFYDKETDEFLVYDWRAPISSLYYDYSLGSAKYIAPMGTISGDLLLKRQYIIRNGNIQSMFDTGITIGDELLQEALGRNATEQMKSIVATIQKEQNKIIRNDKSDVLLVQGTAGSGKTSAALQRVAYLLYRYRGTVNADQILLFSPNELFNSYIANVLPELGEENMQQTTFQAYVEHMISKSFIVEDSFSQLEYMLTKEQENMYETRLKGIQYKSSIEFMGLIEKYARSLSEKGLKFHDVTFKGEVLIEARTIDDYFYALETSISIPNRMQLTAEWIRKKINEFEKKEAKKDWVEQEVQYLNKEDYNRFYEKLEKDNQFDYYEQEHELLTKYVVRKHFRSLRRKVKSLAFVNHSAIFQQFFETIQKDVFVPNGWEEICKQTVNRLVRKQLAYEDAAPYLFLKELIEGFKTNHLVKFVFIDEVQDYTPFQLAFMKRLFPKAKWTMLGDVNQNILSHASNRGMDMISTLFANRKVETIQLNRSYRSAKPIIEFTKHIIPNGKEIEAFNRNGKKPLCIKVNDERERAESIIDKARDLQKQGHKSIAIICKTDEECIRVMELIGDKLDFHLVKKENTTYEKGVVIIPTYLAKGIEFDAVIIFDASNDMYSKESERNLFYVACTRAMHELYVYYAGEITTMLSKVPKALFQNEMSKGRDA</sequence>
<dbReference type="GO" id="GO:0016787">
    <property type="term" value="F:hydrolase activity"/>
    <property type="evidence" value="ECO:0007669"/>
    <property type="project" value="UniProtKB-UniRule"/>
</dbReference>
<keyword evidence="4 5" id="KW-0067">ATP-binding</keyword>
<evidence type="ECO:0000313" key="9">
    <source>
        <dbReference type="Proteomes" id="UP000221438"/>
    </source>
</evidence>
<dbReference type="GO" id="GO:0005524">
    <property type="term" value="F:ATP binding"/>
    <property type="evidence" value="ECO:0007669"/>
    <property type="project" value="UniProtKB-UniRule"/>
</dbReference>
<evidence type="ECO:0000256" key="3">
    <source>
        <dbReference type="ARBA" id="ARBA00022806"/>
    </source>
</evidence>
<dbReference type="RefSeq" id="WP_097832543.1">
    <property type="nucleotide sequence ID" value="NZ_NTUE01000031.1"/>
</dbReference>
<feature type="domain" description="UvrD-like helicase ATP-binding" evidence="7">
    <location>
        <begin position="208"/>
        <end position="603"/>
    </location>
</feature>
<dbReference type="GO" id="GO:0003677">
    <property type="term" value="F:DNA binding"/>
    <property type="evidence" value="ECO:0007669"/>
    <property type="project" value="InterPro"/>
</dbReference>
<dbReference type="InterPro" id="IPR048228">
    <property type="entry name" value="HelD_bacillota"/>
</dbReference>
<name>A0A2A8U2S8_BACCE</name>
<keyword evidence="3 5" id="KW-0347">Helicase</keyword>
<dbReference type="GO" id="GO:0005829">
    <property type="term" value="C:cytosol"/>
    <property type="evidence" value="ECO:0007669"/>
    <property type="project" value="TreeGrafter"/>
</dbReference>
<accession>A0A2A8U2S8</accession>
<keyword evidence="2 5" id="KW-0378">Hydrolase</keyword>
<dbReference type="NCBIfam" id="NF041464">
    <property type="entry name" value="HelD_BACSU"/>
    <property type="match status" value="1"/>
</dbReference>
<evidence type="ECO:0000256" key="2">
    <source>
        <dbReference type="ARBA" id="ARBA00022801"/>
    </source>
</evidence>
<feature type="coiled-coil region" evidence="6">
    <location>
        <begin position="4"/>
        <end position="74"/>
    </location>
</feature>
<protein>
    <submittedName>
        <fullName evidence="8">Helicase</fullName>
    </submittedName>
</protein>
<evidence type="ECO:0000256" key="4">
    <source>
        <dbReference type="ARBA" id="ARBA00022840"/>
    </source>
</evidence>
<keyword evidence="1 5" id="KW-0547">Nucleotide-binding</keyword>
<evidence type="ECO:0000256" key="6">
    <source>
        <dbReference type="SAM" id="Coils"/>
    </source>
</evidence>
<dbReference type="PANTHER" id="PTHR11070">
    <property type="entry name" value="UVRD / RECB / PCRA DNA HELICASE FAMILY MEMBER"/>
    <property type="match status" value="1"/>
</dbReference>
<dbReference type="InterPro" id="IPR027417">
    <property type="entry name" value="P-loop_NTPase"/>
</dbReference>
<dbReference type="Proteomes" id="UP000221438">
    <property type="component" value="Unassembled WGS sequence"/>
</dbReference>
<reference evidence="8 9" key="1">
    <citation type="submission" date="2017-09" db="EMBL/GenBank/DDBJ databases">
        <title>Large-scale bioinformatics analysis of Bacillus genomes uncovers conserved roles of natural products in bacterial physiology.</title>
        <authorList>
            <consortium name="Agbiome Team Llc"/>
            <person name="Bleich R.M."/>
            <person name="Grubbs K.J."/>
            <person name="Santa Maria K.C."/>
            <person name="Allen S.E."/>
            <person name="Farag S."/>
            <person name="Shank E.A."/>
            <person name="Bowers A."/>
        </authorList>
    </citation>
    <scope>NUCLEOTIDE SEQUENCE [LARGE SCALE GENOMIC DNA]</scope>
    <source>
        <strain evidence="8 9">AFS046104</strain>
    </source>
</reference>
<dbReference type="GO" id="GO:0043138">
    <property type="term" value="F:3'-5' DNA helicase activity"/>
    <property type="evidence" value="ECO:0007669"/>
    <property type="project" value="UniProtKB-EC"/>
</dbReference>
<proteinExistence type="predicted"/>
<evidence type="ECO:0000259" key="7">
    <source>
        <dbReference type="PROSITE" id="PS51198"/>
    </source>
</evidence>
<dbReference type="InterPro" id="IPR000212">
    <property type="entry name" value="DNA_helicase_UvrD/REP"/>
</dbReference>
<feature type="binding site" evidence="5">
    <location>
        <begin position="229"/>
        <end position="236"/>
    </location>
    <ligand>
        <name>ATP</name>
        <dbReference type="ChEBI" id="CHEBI:30616"/>
    </ligand>
</feature>
<dbReference type="InterPro" id="IPR027785">
    <property type="entry name" value="UvrD-like_helicase_C"/>
</dbReference>
<dbReference type="PROSITE" id="PS51198">
    <property type="entry name" value="UVRD_HELICASE_ATP_BIND"/>
    <property type="match status" value="1"/>
</dbReference>
<gene>
    <name evidence="8" type="ORF">COA08_25575</name>
</gene>
<dbReference type="Pfam" id="PF00580">
    <property type="entry name" value="UvrD-helicase"/>
    <property type="match status" value="1"/>
</dbReference>